<evidence type="ECO:0000313" key="4">
    <source>
        <dbReference type="Proteomes" id="UP000093355"/>
    </source>
</evidence>
<keyword evidence="2" id="KW-0812">Transmembrane</keyword>
<organism evidence="3 4">
    <name type="scientific">Microbacterium sediminis</name>
    <dbReference type="NCBI Taxonomy" id="904291"/>
    <lineage>
        <taxon>Bacteria</taxon>
        <taxon>Bacillati</taxon>
        <taxon>Actinomycetota</taxon>
        <taxon>Actinomycetes</taxon>
        <taxon>Micrococcales</taxon>
        <taxon>Microbacteriaceae</taxon>
        <taxon>Microbacterium</taxon>
    </lineage>
</organism>
<proteinExistence type="predicted"/>
<name>A0A1B9NAD2_9MICO</name>
<keyword evidence="4" id="KW-1185">Reference proteome</keyword>
<feature type="transmembrane region" description="Helical" evidence="2">
    <location>
        <begin position="12"/>
        <end position="36"/>
    </location>
</feature>
<accession>A0A1B9NAD2</accession>
<evidence type="ECO:0000313" key="3">
    <source>
        <dbReference type="EMBL" id="OCG73559.1"/>
    </source>
</evidence>
<keyword evidence="2" id="KW-1133">Transmembrane helix</keyword>
<keyword evidence="2" id="KW-0472">Membrane</keyword>
<dbReference type="EMBL" id="LXMD01000024">
    <property type="protein sequence ID" value="OCG73559.1"/>
    <property type="molecule type" value="Genomic_DNA"/>
</dbReference>
<comment type="caution">
    <text evidence="3">The sequence shown here is derived from an EMBL/GenBank/DDBJ whole genome shotgun (WGS) entry which is preliminary data.</text>
</comment>
<evidence type="ECO:0000256" key="2">
    <source>
        <dbReference type="SAM" id="Phobius"/>
    </source>
</evidence>
<feature type="transmembrane region" description="Helical" evidence="2">
    <location>
        <begin position="95"/>
        <end position="115"/>
    </location>
</feature>
<feature type="transmembrane region" description="Helical" evidence="2">
    <location>
        <begin position="48"/>
        <end position="74"/>
    </location>
</feature>
<feature type="transmembrane region" description="Helical" evidence="2">
    <location>
        <begin position="121"/>
        <end position="141"/>
    </location>
</feature>
<gene>
    <name evidence="3" type="ORF">A7J15_07745</name>
</gene>
<dbReference type="AlphaFoldDB" id="A0A1B9NAD2"/>
<evidence type="ECO:0000256" key="1">
    <source>
        <dbReference type="SAM" id="MobiDB-lite"/>
    </source>
</evidence>
<feature type="region of interest" description="Disordered" evidence="1">
    <location>
        <begin position="164"/>
        <end position="185"/>
    </location>
</feature>
<dbReference type="OrthoDB" id="3747626at2"/>
<protein>
    <submittedName>
        <fullName evidence="3">Uncharacterized protein</fullName>
    </submittedName>
</protein>
<dbReference type="RefSeq" id="WP_067026633.1">
    <property type="nucleotide sequence ID" value="NZ_CP038256.1"/>
</dbReference>
<feature type="compositionally biased region" description="Polar residues" evidence="1">
    <location>
        <begin position="176"/>
        <end position="185"/>
    </location>
</feature>
<reference evidence="3 4" key="1">
    <citation type="submission" date="2016-05" db="EMBL/GenBank/DDBJ databases">
        <authorList>
            <person name="Lavstsen T."/>
            <person name="Jespersen J.S."/>
        </authorList>
    </citation>
    <scope>NUCLEOTIDE SEQUENCE [LARGE SCALE GENOMIC DNA]</scope>
    <source>
        <strain evidence="3 4">YLB-01</strain>
    </source>
</reference>
<sequence>MTTQPAPAAARLRILRTIAIAYLGAIPMIGIVLTFITPADDPWGAPDLLGIVVPLAIGAAAWIGVLTFGLRMPALPARDVEIDRTAGLGAYQTTLFQRVAVAMLPALVSVALQFALPHATLITYAIGGVISLVLVAVYVYPNRYNVRLVERRLDRDGARSGLSQSLGFDGGPEAPSNYTGSATFH</sequence>
<dbReference type="Proteomes" id="UP000093355">
    <property type="component" value="Unassembled WGS sequence"/>
</dbReference>